<accession>A0A2K4ML72</accession>
<evidence type="ECO:0000313" key="3">
    <source>
        <dbReference type="Proteomes" id="UP000236416"/>
    </source>
</evidence>
<comment type="caution">
    <text evidence="2">The sequence shown here is derived from an EMBL/GenBank/DDBJ whole genome shotgun (WGS) entry which is preliminary data.</text>
</comment>
<feature type="signal peptide" evidence="1">
    <location>
        <begin position="1"/>
        <end position="18"/>
    </location>
</feature>
<evidence type="ECO:0000256" key="1">
    <source>
        <dbReference type="SAM" id="SignalP"/>
    </source>
</evidence>
<name>A0A2K4ML72_9NEIS</name>
<protein>
    <recommendedName>
        <fullName evidence="4">DUF2845 domain-containing protein</fullName>
    </recommendedName>
</protein>
<dbReference type="Proteomes" id="UP000236416">
    <property type="component" value="Unassembled WGS sequence"/>
</dbReference>
<keyword evidence="1" id="KW-0732">Signal</keyword>
<reference evidence="2 3" key="1">
    <citation type="submission" date="2018-01" db="EMBL/GenBank/DDBJ databases">
        <title>Genomic Sequence of Chromobacterium MWU13-2610 from wild cranberry bogs within the Cape Cod National Seashore.</title>
        <authorList>
            <person name="O'Hara-Hanley K."/>
            <person name="Soby S."/>
            <person name="Harrison A."/>
        </authorList>
    </citation>
    <scope>NUCLEOTIDE SEQUENCE [LARGE SCALE GENOMIC DNA]</scope>
    <source>
        <strain evidence="2 3">MWU13-2610</strain>
    </source>
</reference>
<dbReference type="EMBL" id="PPTF01000068">
    <property type="protein sequence ID" value="POA97844.1"/>
    <property type="molecule type" value="Genomic_DNA"/>
</dbReference>
<keyword evidence="3" id="KW-1185">Reference proteome</keyword>
<proteinExistence type="predicted"/>
<feature type="chain" id="PRO_5014436761" description="DUF2845 domain-containing protein" evidence="1">
    <location>
        <begin position="19"/>
        <end position="101"/>
    </location>
</feature>
<evidence type="ECO:0008006" key="4">
    <source>
        <dbReference type="Google" id="ProtNLM"/>
    </source>
</evidence>
<dbReference type="RefSeq" id="WP_103320848.1">
    <property type="nucleotide sequence ID" value="NZ_PPTF01000068.1"/>
</dbReference>
<dbReference type="AlphaFoldDB" id="A0A2K4ML72"/>
<organism evidence="2 3">
    <name type="scientific">Chromobacterium sinusclupearum</name>
    <dbReference type="NCBI Taxonomy" id="2077146"/>
    <lineage>
        <taxon>Bacteria</taxon>
        <taxon>Pseudomonadati</taxon>
        <taxon>Pseudomonadota</taxon>
        <taxon>Betaproteobacteria</taxon>
        <taxon>Neisseriales</taxon>
        <taxon>Chromobacteriaceae</taxon>
        <taxon>Chromobacterium</taxon>
    </lineage>
</organism>
<sequence length="101" mass="10642">MRVQLAIAALILAGAAQAAPIPFATYIRLHNGMQEAELISKAGAPDYASDGPQTKSLSGNGTVTVDSTRVLTWLANDQLPYTTTVTVKNGVVTDISRSKKL</sequence>
<evidence type="ECO:0000313" key="2">
    <source>
        <dbReference type="EMBL" id="POA97844.1"/>
    </source>
</evidence>
<gene>
    <name evidence="2" type="ORF">C2134_14395</name>
</gene>